<comment type="caution">
    <text evidence="11">The sequence shown here is derived from an EMBL/GenBank/DDBJ whole genome shotgun (WGS) entry which is preliminary data.</text>
</comment>
<dbReference type="RefSeq" id="WP_053514149.1">
    <property type="nucleotide sequence ID" value="NZ_CAKJXA010000121.1"/>
</dbReference>
<feature type="domain" description="Hflx-type G" evidence="10">
    <location>
        <begin position="198"/>
        <end position="366"/>
    </location>
</feature>
<feature type="binding site" evidence="7">
    <location>
        <begin position="324"/>
        <end position="327"/>
    </location>
    <ligand>
        <name>GTP</name>
        <dbReference type="ChEBI" id="CHEBI:37565"/>
    </ligand>
</feature>
<dbReference type="PANTHER" id="PTHR10229:SF4">
    <property type="entry name" value="GTPASE HFLX"/>
    <property type="match status" value="1"/>
</dbReference>
<dbReference type="Pfam" id="PF01926">
    <property type="entry name" value="MMR_HSR1"/>
    <property type="match status" value="1"/>
</dbReference>
<evidence type="ECO:0000256" key="6">
    <source>
        <dbReference type="HAMAP-Rule" id="MF_00900"/>
    </source>
</evidence>
<keyword evidence="5 6" id="KW-0342">GTP-binding</keyword>
<dbReference type="InterPro" id="IPR032305">
    <property type="entry name" value="GTP-bd_M"/>
</dbReference>
<dbReference type="FunFam" id="3.40.50.300:FF:001198">
    <property type="entry name" value="GTPase HflX"/>
    <property type="match status" value="1"/>
</dbReference>
<dbReference type="NCBIfam" id="TIGR03156">
    <property type="entry name" value="GTP_HflX"/>
    <property type="match status" value="1"/>
</dbReference>
<dbReference type="PIRSF" id="PIRSF006809">
    <property type="entry name" value="GTP-binding_hflX_prd"/>
    <property type="match status" value="1"/>
</dbReference>
<accession>A0A9X6KCY5</accession>
<dbReference type="CDD" id="cd01878">
    <property type="entry name" value="HflX"/>
    <property type="match status" value="1"/>
</dbReference>
<comment type="function">
    <text evidence="6">GTPase that associates with the 50S ribosomal subunit and may have a role during protein synthesis or ribosome biogenesis.</text>
</comment>
<gene>
    <name evidence="6" type="primary">hflX</name>
    <name evidence="11" type="ORF">BK774_27250</name>
</gene>
<dbReference type="InterPro" id="IPR027417">
    <property type="entry name" value="P-loop_NTPase"/>
</dbReference>
<dbReference type="GO" id="GO:0043022">
    <property type="term" value="F:ribosome binding"/>
    <property type="evidence" value="ECO:0007669"/>
    <property type="project" value="TreeGrafter"/>
</dbReference>
<keyword evidence="2 8" id="KW-0479">Metal-binding</keyword>
<evidence type="ECO:0000256" key="5">
    <source>
        <dbReference type="ARBA" id="ARBA00023134"/>
    </source>
</evidence>
<dbReference type="SUPFAM" id="SSF52540">
    <property type="entry name" value="P-loop containing nucleoside triphosphate hydrolases"/>
    <property type="match status" value="1"/>
</dbReference>
<dbReference type="GO" id="GO:0003924">
    <property type="term" value="F:GTPase activity"/>
    <property type="evidence" value="ECO:0007669"/>
    <property type="project" value="UniProtKB-UniRule"/>
</dbReference>
<keyword evidence="4 8" id="KW-0460">Magnesium</keyword>
<evidence type="ECO:0000256" key="7">
    <source>
        <dbReference type="PIRSR" id="PIRSR006809-1"/>
    </source>
</evidence>
<dbReference type="Gene3D" id="3.40.50.300">
    <property type="entry name" value="P-loop containing nucleotide triphosphate hydrolases"/>
    <property type="match status" value="1"/>
</dbReference>
<reference evidence="11 12" key="1">
    <citation type="submission" date="2016-10" db="EMBL/GenBank/DDBJ databases">
        <title>Comparative genomics of Bacillus thuringiensis reveals a path to pathogens against multiple invertebrate hosts.</title>
        <authorList>
            <person name="Zheng J."/>
            <person name="Gao Q."/>
            <person name="Liu H."/>
            <person name="Peng D."/>
            <person name="Ruan L."/>
            <person name="Sun M."/>
        </authorList>
    </citation>
    <scope>NUCLEOTIDE SEQUENCE [LARGE SCALE GENOMIC DNA]</scope>
    <source>
        <strain evidence="11">HD5</strain>
    </source>
</reference>
<proteinExistence type="inferred from homology"/>
<evidence type="ECO:0000256" key="1">
    <source>
        <dbReference type="ARBA" id="ARBA00022490"/>
    </source>
</evidence>
<dbReference type="InterPro" id="IPR030394">
    <property type="entry name" value="G_HFLX_dom"/>
</dbReference>
<dbReference type="Gene3D" id="6.10.250.2860">
    <property type="match status" value="1"/>
</dbReference>
<dbReference type="FunFam" id="3.40.50.11060:FF:000001">
    <property type="entry name" value="GTPase HflX"/>
    <property type="match status" value="1"/>
</dbReference>
<dbReference type="InterPro" id="IPR016496">
    <property type="entry name" value="GTPase_HflX"/>
</dbReference>
<evidence type="ECO:0000313" key="12">
    <source>
        <dbReference type="Proteomes" id="UP000194551"/>
    </source>
</evidence>
<name>A0A9X6KCY5_BACTU</name>
<dbReference type="PANTHER" id="PTHR10229">
    <property type="entry name" value="GTP-BINDING PROTEIN HFLX"/>
    <property type="match status" value="1"/>
</dbReference>
<dbReference type="HAMAP" id="MF_00900">
    <property type="entry name" value="GTPase_HflX"/>
    <property type="match status" value="1"/>
</dbReference>
<feature type="binding site" evidence="8">
    <location>
        <position position="238"/>
    </location>
    <ligand>
        <name>Mg(2+)</name>
        <dbReference type="ChEBI" id="CHEBI:18420"/>
    </ligand>
</feature>
<feature type="binding site" evidence="7">
    <location>
        <begin position="258"/>
        <end position="261"/>
    </location>
    <ligand>
        <name>GTP</name>
        <dbReference type="ChEBI" id="CHEBI:37565"/>
    </ligand>
</feature>
<sequence>MEEVLQRAVLVGVNVGNEDDFAYSMGELTNLAEACDVEVIGQVTQNLQRVNPSHYIGKGKIEEVAAYVQEIDANMVIFNDELSPSQIRNLEEDLDCKVIDRTILILDIFAQRAKTKEAQLQVEVAHLQYMMPRLIGLRESLGRQSGGVGTKNKGVGEKKLELDRRKIEEQISVLNKDLEALVAQRQTQRKQRKKNEIPVVALVGYTNAGKSTTMNAMLEIYNGTEEKQVFEKDMLFATLETSVRNIDLPDNKSFLLTDTVGFVSKLPHHLVKAFRSTLEEVAEADLLIHVVDYANPNYEQLIDITNETLKKIGVENIPTIYAYNKSDMVDVEIPKVQEDRVYLSAKKHVGIEELVEMIRSHIYKEYTKCEMLIPYDHGQVVSYFNNHAHVLSTSYENEGTKLEVECKTSDYEKYKRFAI</sequence>
<comment type="cofactor">
    <cofactor evidence="8">
        <name>Mg(2+)</name>
        <dbReference type="ChEBI" id="CHEBI:18420"/>
    </cofactor>
</comment>
<dbReference type="InterPro" id="IPR042108">
    <property type="entry name" value="GTPase_HflX_N_sf"/>
</dbReference>
<feature type="binding site" evidence="7">
    <location>
        <begin position="204"/>
        <end position="211"/>
    </location>
    <ligand>
        <name>GTP</name>
        <dbReference type="ChEBI" id="CHEBI:37565"/>
    </ligand>
</feature>
<feature type="coiled-coil region" evidence="9">
    <location>
        <begin position="157"/>
        <end position="191"/>
    </location>
</feature>
<evidence type="ECO:0000256" key="4">
    <source>
        <dbReference type="ARBA" id="ARBA00022842"/>
    </source>
</evidence>
<dbReference type="InterPro" id="IPR006073">
    <property type="entry name" value="GTP-bd"/>
</dbReference>
<dbReference type="GO" id="GO:0005737">
    <property type="term" value="C:cytoplasm"/>
    <property type="evidence" value="ECO:0007669"/>
    <property type="project" value="UniProtKB-SubCell"/>
</dbReference>
<dbReference type="InterPro" id="IPR025121">
    <property type="entry name" value="GTPase_HflX_N"/>
</dbReference>
<dbReference type="Pfam" id="PF16360">
    <property type="entry name" value="GTP-bdg_M"/>
    <property type="match status" value="1"/>
</dbReference>
<dbReference type="PRINTS" id="PR00326">
    <property type="entry name" value="GTP1OBG"/>
</dbReference>
<comment type="subunit">
    <text evidence="6">Monomer. Associates with the 50S ribosomal subunit.</text>
</comment>
<dbReference type="GO" id="GO:0005525">
    <property type="term" value="F:GTP binding"/>
    <property type="evidence" value="ECO:0007669"/>
    <property type="project" value="UniProtKB-UniRule"/>
</dbReference>
<organism evidence="11 12">
    <name type="scientific">Bacillus thuringiensis</name>
    <dbReference type="NCBI Taxonomy" id="1428"/>
    <lineage>
        <taxon>Bacteria</taxon>
        <taxon>Bacillati</taxon>
        <taxon>Bacillota</taxon>
        <taxon>Bacilli</taxon>
        <taxon>Bacillales</taxon>
        <taxon>Bacillaceae</taxon>
        <taxon>Bacillus</taxon>
        <taxon>Bacillus cereus group</taxon>
    </lineage>
</organism>
<evidence type="ECO:0000256" key="3">
    <source>
        <dbReference type="ARBA" id="ARBA00022741"/>
    </source>
</evidence>
<dbReference type="AlphaFoldDB" id="A0A9X6KCY5"/>
<evidence type="ECO:0000256" key="8">
    <source>
        <dbReference type="PIRSR" id="PIRSR006809-2"/>
    </source>
</evidence>
<dbReference type="PROSITE" id="PS51705">
    <property type="entry name" value="G_HFLX"/>
    <property type="match status" value="1"/>
</dbReference>
<dbReference type="EMBL" id="NFEM01000130">
    <property type="protein sequence ID" value="OTZ96673.1"/>
    <property type="molecule type" value="Genomic_DNA"/>
</dbReference>
<evidence type="ECO:0000313" key="11">
    <source>
        <dbReference type="EMBL" id="OTZ96673.1"/>
    </source>
</evidence>
<dbReference type="Gene3D" id="3.40.50.11060">
    <property type="entry name" value="GTPase HflX, N-terminal domain"/>
    <property type="match status" value="1"/>
</dbReference>
<dbReference type="Pfam" id="PF13167">
    <property type="entry name" value="GTP-bdg_N"/>
    <property type="match status" value="1"/>
</dbReference>
<evidence type="ECO:0000256" key="9">
    <source>
        <dbReference type="SAM" id="Coils"/>
    </source>
</evidence>
<evidence type="ECO:0000256" key="2">
    <source>
        <dbReference type="ARBA" id="ARBA00022723"/>
    </source>
</evidence>
<feature type="binding site" evidence="7">
    <location>
        <begin position="344"/>
        <end position="346"/>
    </location>
    <ligand>
        <name>GTP</name>
        <dbReference type="ChEBI" id="CHEBI:37565"/>
    </ligand>
</feature>
<feature type="binding site" evidence="8">
    <location>
        <position position="211"/>
    </location>
    <ligand>
        <name>Mg(2+)</name>
        <dbReference type="ChEBI" id="CHEBI:18420"/>
    </ligand>
</feature>
<evidence type="ECO:0000259" key="10">
    <source>
        <dbReference type="PROSITE" id="PS51705"/>
    </source>
</evidence>
<dbReference type="GO" id="GO:0046872">
    <property type="term" value="F:metal ion binding"/>
    <property type="evidence" value="ECO:0007669"/>
    <property type="project" value="UniProtKB-KW"/>
</dbReference>
<keyword evidence="1 6" id="KW-0963">Cytoplasm</keyword>
<protein>
    <recommendedName>
        <fullName evidence="6">GTPase HflX</fullName>
    </recommendedName>
    <alternativeName>
        <fullName evidence="6">GTP-binding protein HflX</fullName>
    </alternativeName>
</protein>
<keyword evidence="9" id="KW-0175">Coiled coil</keyword>
<comment type="subcellular location">
    <subcellularLocation>
        <location evidence="6">Cytoplasm</location>
    </subcellularLocation>
    <text evidence="6">May associate with membranes.</text>
</comment>
<keyword evidence="3 6" id="KW-0547">Nucleotide-binding</keyword>
<comment type="similarity">
    <text evidence="6">Belongs to the TRAFAC class OBG-HflX-like GTPase superfamily. HflX GTPase family.</text>
</comment>
<dbReference type="Proteomes" id="UP000194551">
    <property type="component" value="Unassembled WGS sequence"/>
</dbReference>